<dbReference type="Pfam" id="PF03472">
    <property type="entry name" value="Autoind_bind"/>
    <property type="match status" value="1"/>
</dbReference>
<dbReference type="InterPro" id="IPR005143">
    <property type="entry name" value="TF_LuxR_autoind-bd_dom"/>
</dbReference>
<keyword evidence="6" id="KW-1185">Reference proteome</keyword>
<protein>
    <recommendedName>
        <fullName evidence="4">HTH luxR-type domain-containing protein</fullName>
    </recommendedName>
</protein>
<dbReference type="STRING" id="1480615.AWJ14_08925"/>
<dbReference type="Gene3D" id="3.30.450.80">
    <property type="entry name" value="Transcription factor LuxR-like, autoinducer-binding domain"/>
    <property type="match status" value="1"/>
</dbReference>
<dbReference type="SMART" id="SM00421">
    <property type="entry name" value="HTH_LUXR"/>
    <property type="match status" value="1"/>
</dbReference>
<dbReference type="PROSITE" id="PS50043">
    <property type="entry name" value="HTH_LUXR_2"/>
    <property type="match status" value="1"/>
</dbReference>
<dbReference type="InterPro" id="IPR016032">
    <property type="entry name" value="Sig_transdc_resp-reg_C-effctor"/>
</dbReference>
<name>A0A1C1Z076_9HYPH</name>
<evidence type="ECO:0000313" key="6">
    <source>
        <dbReference type="Proteomes" id="UP000094795"/>
    </source>
</evidence>
<dbReference type="InterPro" id="IPR036388">
    <property type="entry name" value="WH-like_DNA-bd_sf"/>
</dbReference>
<sequence>MESPPDLLCRVTALKTEAELSDFLRDVVADFDLKGFMVINIPAALDEKLSPRIVLSDLPEGFLHEYDELGLLKNSPVFEGLRRSTAPVMWSTKVASLGRPPEEVDGALQIFARHGLSMSVYFPVHGTLGRRAVVGFLGNRPLLSRNELGELGIVVMHAYDVYSKLKAQTESASASLTARELEILHWASCGKTSMEIAAITSLSDHTINSYMTSAMRKLDCVNRTHLVAKALRLHLIS</sequence>
<dbReference type="InterPro" id="IPR000792">
    <property type="entry name" value="Tscrpt_reg_LuxR_C"/>
</dbReference>
<proteinExistence type="predicted"/>
<dbReference type="PANTHER" id="PTHR44688">
    <property type="entry name" value="DNA-BINDING TRANSCRIPTIONAL ACTIVATOR DEVR_DOSR"/>
    <property type="match status" value="1"/>
</dbReference>
<evidence type="ECO:0000259" key="4">
    <source>
        <dbReference type="PROSITE" id="PS50043"/>
    </source>
</evidence>
<keyword evidence="3" id="KW-0804">Transcription</keyword>
<dbReference type="Gene3D" id="1.10.10.10">
    <property type="entry name" value="Winged helix-like DNA-binding domain superfamily/Winged helix DNA-binding domain"/>
    <property type="match status" value="1"/>
</dbReference>
<evidence type="ECO:0000256" key="3">
    <source>
        <dbReference type="ARBA" id="ARBA00023163"/>
    </source>
</evidence>
<keyword evidence="1" id="KW-0805">Transcription regulation</keyword>
<dbReference type="GO" id="GO:0003677">
    <property type="term" value="F:DNA binding"/>
    <property type="evidence" value="ECO:0007669"/>
    <property type="project" value="UniProtKB-KW"/>
</dbReference>
<dbReference type="GO" id="GO:0006355">
    <property type="term" value="P:regulation of DNA-templated transcription"/>
    <property type="evidence" value="ECO:0007669"/>
    <property type="project" value="InterPro"/>
</dbReference>
<dbReference type="SUPFAM" id="SSF75516">
    <property type="entry name" value="Pheromone-binding domain of LuxR-like quorum-sensing transcription factors"/>
    <property type="match status" value="1"/>
</dbReference>
<organism evidence="5 6">
    <name type="scientific">Hoeflea olei</name>
    <dbReference type="NCBI Taxonomy" id="1480615"/>
    <lineage>
        <taxon>Bacteria</taxon>
        <taxon>Pseudomonadati</taxon>
        <taxon>Pseudomonadota</taxon>
        <taxon>Alphaproteobacteria</taxon>
        <taxon>Hyphomicrobiales</taxon>
        <taxon>Rhizobiaceae</taxon>
        <taxon>Hoeflea</taxon>
    </lineage>
</organism>
<dbReference type="PRINTS" id="PR00038">
    <property type="entry name" value="HTHLUXR"/>
</dbReference>
<evidence type="ECO:0000256" key="2">
    <source>
        <dbReference type="ARBA" id="ARBA00023125"/>
    </source>
</evidence>
<dbReference type="Proteomes" id="UP000094795">
    <property type="component" value="Unassembled WGS sequence"/>
</dbReference>
<dbReference type="EMBL" id="LQZT01000001">
    <property type="protein sequence ID" value="OCW59178.1"/>
    <property type="molecule type" value="Genomic_DNA"/>
</dbReference>
<dbReference type="CDD" id="cd06170">
    <property type="entry name" value="LuxR_C_like"/>
    <property type="match status" value="1"/>
</dbReference>
<accession>A0A1C1Z076</accession>
<comment type="caution">
    <text evidence="5">The sequence shown here is derived from an EMBL/GenBank/DDBJ whole genome shotgun (WGS) entry which is preliminary data.</text>
</comment>
<gene>
    <name evidence="5" type="ORF">AWJ14_08925</name>
</gene>
<dbReference type="AlphaFoldDB" id="A0A1C1Z076"/>
<dbReference type="SUPFAM" id="SSF46894">
    <property type="entry name" value="C-terminal effector domain of the bipartite response regulators"/>
    <property type="match status" value="1"/>
</dbReference>
<dbReference type="Pfam" id="PF00196">
    <property type="entry name" value="GerE"/>
    <property type="match status" value="1"/>
</dbReference>
<dbReference type="PANTHER" id="PTHR44688:SF16">
    <property type="entry name" value="DNA-BINDING TRANSCRIPTIONAL ACTIVATOR DEVR_DOSR"/>
    <property type="match status" value="1"/>
</dbReference>
<evidence type="ECO:0000313" key="5">
    <source>
        <dbReference type="EMBL" id="OCW59178.1"/>
    </source>
</evidence>
<evidence type="ECO:0000256" key="1">
    <source>
        <dbReference type="ARBA" id="ARBA00023015"/>
    </source>
</evidence>
<dbReference type="PROSITE" id="PS00622">
    <property type="entry name" value="HTH_LUXR_1"/>
    <property type="match status" value="1"/>
</dbReference>
<dbReference type="InterPro" id="IPR036693">
    <property type="entry name" value="TF_LuxR_autoind-bd_dom_sf"/>
</dbReference>
<keyword evidence="2" id="KW-0238">DNA-binding</keyword>
<feature type="domain" description="HTH luxR-type" evidence="4">
    <location>
        <begin position="169"/>
        <end position="234"/>
    </location>
</feature>
<reference evidence="5 6" key="1">
    <citation type="submission" date="2015-12" db="EMBL/GenBank/DDBJ databases">
        <authorList>
            <person name="Shamseldin A."/>
            <person name="Moawad H."/>
            <person name="Abd El-Rahim W.M."/>
            <person name="Sadowsky M.J."/>
        </authorList>
    </citation>
    <scope>NUCLEOTIDE SEQUENCE [LARGE SCALE GENOMIC DNA]</scope>
    <source>
        <strain evidence="5 6">JC234</strain>
    </source>
</reference>